<gene>
    <name evidence="2" type="ORF">XELAEV_18023635mg</name>
</gene>
<evidence type="ECO:0000313" key="2">
    <source>
        <dbReference type="EMBL" id="OCT85468.1"/>
    </source>
</evidence>
<organism evidence="2 3">
    <name type="scientific">Xenopus laevis</name>
    <name type="common">African clawed frog</name>
    <dbReference type="NCBI Taxonomy" id="8355"/>
    <lineage>
        <taxon>Eukaryota</taxon>
        <taxon>Metazoa</taxon>
        <taxon>Chordata</taxon>
        <taxon>Craniata</taxon>
        <taxon>Vertebrata</taxon>
        <taxon>Euteleostomi</taxon>
        <taxon>Amphibia</taxon>
        <taxon>Batrachia</taxon>
        <taxon>Anura</taxon>
        <taxon>Pipoidea</taxon>
        <taxon>Pipidae</taxon>
        <taxon>Xenopodinae</taxon>
        <taxon>Xenopus</taxon>
        <taxon>Xenopus</taxon>
    </lineage>
</organism>
<protein>
    <submittedName>
        <fullName evidence="2">Uncharacterized protein</fullName>
    </submittedName>
</protein>
<evidence type="ECO:0000313" key="3">
    <source>
        <dbReference type="Proteomes" id="UP000694892"/>
    </source>
</evidence>
<evidence type="ECO:0000256" key="1">
    <source>
        <dbReference type="SAM" id="MobiDB-lite"/>
    </source>
</evidence>
<sequence>MAMLGDSAAGGACSSQAFIQEYSAGQQVKEEEDSTSQVSEAEVVPRKRRKIRGTGATQTGMFLLIQGVQLQLSHMQHNI</sequence>
<name>A0A974D5E8_XENLA</name>
<accession>A0A974D5E8</accession>
<dbReference type="EMBL" id="CM004472">
    <property type="protein sequence ID" value="OCT85468.1"/>
    <property type="molecule type" value="Genomic_DNA"/>
</dbReference>
<feature type="region of interest" description="Disordered" evidence="1">
    <location>
        <begin position="24"/>
        <end position="51"/>
    </location>
</feature>
<dbReference type="AlphaFoldDB" id="A0A974D5E8"/>
<reference evidence="3" key="1">
    <citation type="journal article" date="2016" name="Nature">
        <title>Genome evolution in the allotetraploid frog Xenopus laevis.</title>
        <authorList>
            <person name="Session A.M."/>
            <person name="Uno Y."/>
            <person name="Kwon T."/>
            <person name="Chapman J.A."/>
            <person name="Toyoda A."/>
            <person name="Takahashi S."/>
            <person name="Fukui A."/>
            <person name="Hikosaka A."/>
            <person name="Suzuki A."/>
            <person name="Kondo M."/>
            <person name="van Heeringen S.J."/>
            <person name="Quigley I."/>
            <person name="Heinz S."/>
            <person name="Ogino H."/>
            <person name="Ochi H."/>
            <person name="Hellsten U."/>
            <person name="Lyons J.B."/>
            <person name="Simakov O."/>
            <person name="Putnam N."/>
            <person name="Stites J."/>
            <person name="Kuroki Y."/>
            <person name="Tanaka T."/>
            <person name="Michiue T."/>
            <person name="Watanabe M."/>
            <person name="Bogdanovic O."/>
            <person name="Lister R."/>
            <person name="Georgiou G."/>
            <person name="Paranjpe S.S."/>
            <person name="van Kruijsbergen I."/>
            <person name="Shu S."/>
            <person name="Carlson J."/>
            <person name="Kinoshita T."/>
            <person name="Ohta Y."/>
            <person name="Mawaribuchi S."/>
            <person name="Jenkins J."/>
            <person name="Grimwood J."/>
            <person name="Schmutz J."/>
            <person name="Mitros T."/>
            <person name="Mozaffari S.V."/>
            <person name="Suzuki Y."/>
            <person name="Haramoto Y."/>
            <person name="Yamamoto T.S."/>
            <person name="Takagi C."/>
            <person name="Heald R."/>
            <person name="Miller K."/>
            <person name="Haudenschild C."/>
            <person name="Kitzman J."/>
            <person name="Nakayama T."/>
            <person name="Izutsu Y."/>
            <person name="Robert J."/>
            <person name="Fortriede J."/>
            <person name="Burns K."/>
            <person name="Lotay V."/>
            <person name="Karimi K."/>
            <person name="Yasuoka Y."/>
            <person name="Dichmann D.S."/>
            <person name="Flajnik M.F."/>
            <person name="Houston D.W."/>
            <person name="Shendure J."/>
            <person name="DuPasquier L."/>
            <person name="Vize P.D."/>
            <person name="Zorn A.M."/>
            <person name="Ito M."/>
            <person name="Marcotte E.M."/>
            <person name="Wallingford J.B."/>
            <person name="Ito Y."/>
            <person name="Asashima M."/>
            <person name="Ueno N."/>
            <person name="Matsuda Y."/>
            <person name="Veenstra G.J."/>
            <person name="Fujiyama A."/>
            <person name="Harland R.M."/>
            <person name="Taira M."/>
            <person name="Rokhsar D.S."/>
        </authorList>
    </citation>
    <scope>NUCLEOTIDE SEQUENCE [LARGE SCALE GENOMIC DNA]</scope>
    <source>
        <strain evidence="3">J</strain>
    </source>
</reference>
<proteinExistence type="predicted"/>
<dbReference type="Proteomes" id="UP000694892">
    <property type="component" value="Chromosome 4L"/>
</dbReference>